<dbReference type="Proteomes" id="UP000759537">
    <property type="component" value="Unassembled WGS sequence"/>
</dbReference>
<dbReference type="EMBL" id="WHVB01000032">
    <property type="protein sequence ID" value="KAF8468517.1"/>
    <property type="molecule type" value="Genomic_DNA"/>
</dbReference>
<reference evidence="1" key="1">
    <citation type="submission" date="2019-10" db="EMBL/GenBank/DDBJ databases">
        <authorList>
            <consortium name="DOE Joint Genome Institute"/>
            <person name="Kuo A."/>
            <person name="Miyauchi S."/>
            <person name="Kiss E."/>
            <person name="Drula E."/>
            <person name="Kohler A."/>
            <person name="Sanchez-Garcia M."/>
            <person name="Andreopoulos B."/>
            <person name="Barry K.W."/>
            <person name="Bonito G."/>
            <person name="Buee M."/>
            <person name="Carver A."/>
            <person name="Chen C."/>
            <person name="Cichocki N."/>
            <person name="Clum A."/>
            <person name="Culley D."/>
            <person name="Crous P.W."/>
            <person name="Fauchery L."/>
            <person name="Girlanda M."/>
            <person name="Hayes R."/>
            <person name="Keri Z."/>
            <person name="LaButti K."/>
            <person name="Lipzen A."/>
            <person name="Lombard V."/>
            <person name="Magnuson J."/>
            <person name="Maillard F."/>
            <person name="Morin E."/>
            <person name="Murat C."/>
            <person name="Nolan M."/>
            <person name="Ohm R."/>
            <person name="Pangilinan J."/>
            <person name="Pereira M."/>
            <person name="Perotto S."/>
            <person name="Peter M."/>
            <person name="Riley R."/>
            <person name="Sitrit Y."/>
            <person name="Stielow B."/>
            <person name="Szollosi G."/>
            <person name="Zifcakova L."/>
            <person name="Stursova M."/>
            <person name="Spatafora J.W."/>
            <person name="Tedersoo L."/>
            <person name="Vaario L.-M."/>
            <person name="Yamada A."/>
            <person name="Yan M."/>
            <person name="Wang P."/>
            <person name="Xu J."/>
            <person name="Bruns T."/>
            <person name="Baldrian P."/>
            <person name="Vilgalys R."/>
            <person name="Henrissat B."/>
            <person name="Grigoriev I.V."/>
            <person name="Hibbett D."/>
            <person name="Nagy L.G."/>
            <person name="Martin F.M."/>
        </authorList>
    </citation>
    <scope>NUCLEOTIDE SEQUENCE</scope>
    <source>
        <strain evidence="1">Prilba</strain>
    </source>
</reference>
<keyword evidence="2" id="KW-1185">Reference proteome</keyword>
<evidence type="ECO:0000313" key="2">
    <source>
        <dbReference type="Proteomes" id="UP000759537"/>
    </source>
</evidence>
<name>A0A9P5MQT0_9AGAM</name>
<gene>
    <name evidence="1" type="ORF">DFH94DRAFT_638438</name>
</gene>
<accession>A0A9P5MQT0</accession>
<organism evidence="1 2">
    <name type="scientific">Russula ochroleuca</name>
    <dbReference type="NCBI Taxonomy" id="152965"/>
    <lineage>
        <taxon>Eukaryota</taxon>
        <taxon>Fungi</taxon>
        <taxon>Dikarya</taxon>
        <taxon>Basidiomycota</taxon>
        <taxon>Agaricomycotina</taxon>
        <taxon>Agaricomycetes</taxon>
        <taxon>Russulales</taxon>
        <taxon>Russulaceae</taxon>
        <taxon>Russula</taxon>
    </lineage>
</organism>
<dbReference type="OrthoDB" id="3187773at2759"/>
<protein>
    <submittedName>
        <fullName evidence="1">Uncharacterized protein</fullName>
    </submittedName>
</protein>
<sequence>MGIHESSTPLQDTSCNLNFHLPSASFFIHATPLRINHLWQLKIALDLKVESGSTTPLLPLFYTPSNLCGPGGMKCQLIRSSPSFHGHPRHDTAFVVLDDFQPGMKGMEIGHVLLFFSFQYRQKHFSCALINWFVHDDEHDPDTGMWVIQLERDQKGIPTLQVIEIETITRGAHLLPVYGLSRVPDDFSHHNALDSFRSFFVNHFVDHHTHEFITSH</sequence>
<comment type="caution">
    <text evidence="1">The sequence shown here is derived from an EMBL/GenBank/DDBJ whole genome shotgun (WGS) entry which is preliminary data.</text>
</comment>
<evidence type="ECO:0000313" key="1">
    <source>
        <dbReference type="EMBL" id="KAF8468517.1"/>
    </source>
</evidence>
<reference evidence="1" key="2">
    <citation type="journal article" date="2020" name="Nat. Commun.">
        <title>Large-scale genome sequencing of mycorrhizal fungi provides insights into the early evolution of symbiotic traits.</title>
        <authorList>
            <person name="Miyauchi S."/>
            <person name="Kiss E."/>
            <person name="Kuo A."/>
            <person name="Drula E."/>
            <person name="Kohler A."/>
            <person name="Sanchez-Garcia M."/>
            <person name="Morin E."/>
            <person name="Andreopoulos B."/>
            <person name="Barry K.W."/>
            <person name="Bonito G."/>
            <person name="Buee M."/>
            <person name="Carver A."/>
            <person name="Chen C."/>
            <person name="Cichocki N."/>
            <person name="Clum A."/>
            <person name="Culley D."/>
            <person name="Crous P.W."/>
            <person name="Fauchery L."/>
            <person name="Girlanda M."/>
            <person name="Hayes R.D."/>
            <person name="Keri Z."/>
            <person name="LaButti K."/>
            <person name="Lipzen A."/>
            <person name="Lombard V."/>
            <person name="Magnuson J."/>
            <person name="Maillard F."/>
            <person name="Murat C."/>
            <person name="Nolan M."/>
            <person name="Ohm R.A."/>
            <person name="Pangilinan J."/>
            <person name="Pereira M.F."/>
            <person name="Perotto S."/>
            <person name="Peter M."/>
            <person name="Pfister S."/>
            <person name="Riley R."/>
            <person name="Sitrit Y."/>
            <person name="Stielow J.B."/>
            <person name="Szollosi G."/>
            <person name="Zifcakova L."/>
            <person name="Stursova M."/>
            <person name="Spatafora J.W."/>
            <person name="Tedersoo L."/>
            <person name="Vaario L.M."/>
            <person name="Yamada A."/>
            <person name="Yan M."/>
            <person name="Wang P."/>
            <person name="Xu J."/>
            <person name="Bruns T."/>
            <person name="Baldrian P."/>
            <person name="Vilgalys R."/>
            <person name="Dunand C."/>
            <person name="Henrissat B."/>
            <person name="Grigoriev I.V."/>
            <person name="Hibbett D."/>
            <person name="Nagy L.G."/>
            <person name="Martin F.M."/>
        </authorList>
    </citation>
    <scope>NUCLEOTIDE SEQUENCE</scope>
    <source>
        <strain evidence="1">Prilba</strain>
    </source>
</reference>
<dbReference type="AlphaFoldDB" id="A0A9P5MQT0"/>
<proteinExistence type="predicted"/>